<protein>
    <submittedName>
        <fullName evidence="1">Fructosamine kinase family protein</fullName>
    </submittedName>
</protein>
<dbReference type="GO" id="GO:0016301">
    <property type="term" value="F:kinase activity"/>
    <property type="evidence" value="ECO:0007669"/>
    <property type="project" value="UniProtKB-KW"/>
</dbReference>
<dbReference type="GO" id="GO:0019748">
    <property type="term" value="P:secondary metabolic process"/>
    <property type="evidence" value="ECO:0007669"/>
    <property type="project" value="InterPro"/>
</dbReference>
<dbReference type="GO" id="GO:0016773">
    <property type="term" value="F:phosphotransferase activity, alcohol group as acceptor"/>
    <property type="evidence" value="ECO:0007669"/>
    <property type="project" value="InterPro"/>
</dbReference>
<dbReference type="KEGG" id="gji:H1R19_19460"/>
<dbReference type="Gene3D" id="3.90.1200.10">
    <property type="match status" value="1"/>
</dbReference>
<sequence>MIADAEIPPGLRRQETLGPRWQDWLDRLPRTASGVLAEWELRREGTELWHGFESLVIPVTDRSGYPTVLKLAYDGDDEGAQEALGLQQWGGVGAVRMLRADPRRRALLLERLERRDLTSVDDAEACVVVADLYGALHVPAPGRMTHLTAHLERWLTAMTSMPRDAPVPRRFVEQSLSLGRDFLSDDASTGVVIHGDLHHENVLMDGTGRWLAIDPKPMSGDRHYELAPMLWNRLDHYHDHDRDHTGIDVRDVIRHRFHTIVDAAGLDPDRARDWAIVRMILNAHWAIEDADRVSRALTAADREWITTCITVAKAVIE</sequence>
<gene>
    <name evidence="1" type="ORF">H1R19_19460</name>
</gene>
<dbReference type="InterPro" id="IPR011009">
    <property type="entry name" value="Kinase-like_dom_sf"/>
</dbReference>
<evidence type="ECO:0000313" key="2">
    <source>
        <dbReference type="Proteomes" id="UP000515663"/>
    </source>
</evidence>
<keyword evidence="2" id="KW-1185">Reference proteome</keyword>
<dbReference type="SUPFAM" id="SSF56112">
    <property type="entry name" value="Protein kinase-like (PK-like)"/>
    <property type="match status" value="1"/>
</dbReference>
<accession>A0A7D7LXB3</accession>
<dbReference type="RefSeq" id="WP_219849862.1">
    <property type="nucleotide sequence ID" value="NZ_CP059491.1"/>
</dbReference>
<proteinExistence type="predicted"/>
<evidence type="ECO:0000313" key="1">
    <source>
        <dbReference type="EMBL" id="QMT01016.1"/>
    </source>
</evidence>
<organism evidence="1 2">
    <name type="scientific">Gordonia jinghuaiqii</name>
    <dbReference type="NCBI Taxonomy" id="2758710"/>
    <lineage>
        <taxon>Bacteria</taxon>
        <taxon>Bacillati</taxon>
        <taxon>Actinomycetota</taxon>
        <taxon>Actinomycetes</taxon>
        <taxon>Mycobacteriales</taxon>
        <taxon>Gordoniaceae</taxon>
        <taxon>Gordonia</taxon>
    </lineage>
</organism>
<keyword evidence="1" id="KW-0808">Transferase</keyword>
<name>A0A7D7LXB3_9ACTN</name>
<dbReference type="AlphaFoldDB" id="A0A7D7LXB3"/>
<dbReference type="Pfam" id="PF04655">
    <property type="entry name" value="APH_6_hur"/>
    <property type="match status" value="1"/>
</dbReference>
<dbReference type="Proteomes" id="UP000515663">
    <property type="component" value="Chromosome"/>
</dbReference>
<reference evidence="2" key="1">
    <citation type="submission" date="2020-07" db="EMBL/GenBank/DDBJ databases">
        <title>novel species isolated from the respiratory tract of Marmot.</title>
        <authorList>
            <person name="Zhang G."/>
        </authorList>
    </citation>
    <scope>NUCLEOTIDE SEQUENCE [LARGE SCALE GENOMIC DNA]</scope>
    <source>
        <strain evidence="2">686</strain>
    </source>
</reference>
<keyword evidence="1" id="KW-0418">Kinase</keyword>
<dbReference type="InterPro" id="IPR006748">
    <property type="entry name" value="NH2Glyco/OHUrea_AB-resist_kin"/>
</dbReference>
<dbReference type="EMBL" id="CP059491">
    <property type="protein sequence ID" value="QMT01016.1"/>
    <property type="molecule type" value="Genomic_DNA"/>
</dbReference>